<dbReference type="EMBL" id="VCDN01000070">
    <property type="protein sequence ID" value="MDX7988839.1"/>
    <property type="molecule type" value="Genomic_DNA"/>
</dbReference>
<feature type="transmembrane region" description="Helical" evidence="1">
    <location>
        <begin position="71"/>
        <end position="95"/>
    </location>
</feature>
<keyword evidence="1" id="KW-0812">Transmembrane</keyword>
<gene>
    <name evidence="2" type="ORF">FE392_16160</name>
</gene>
<accession>A0ABU4SDJ0</accession>
<dbReference type="Proteomes" id="UP001271890">
    <property type="component" value="Unassembled WGS sequence"/>
</dbReference>
<proteinExistence type="predicted"/>
<keyword evidence="3" id="KW-1185">Reference proteome</keyword>
<dbReference type="RefSeq" id="WP_319931238.1">
    <property type="nucleotide sequence ID" value="NZ_VCDN01000070.1"/>
</dbReference>
<keyword evidence="1" id="KW-1133">Transmembrane helix</keyword>
<name>A0ABU4SDJ0_9GAMM</name>
<sequence length="107" mass="12606">MTNKNIEELIKESGFTSNEIKLLKSINQRDNTTLLDEMINLESRFYRLLVVLPLSFSVLIFFFLMAEKINIIGLVIAILILMPLSLFMTSFKLSYKSFIFMRKYKRL</sequence>
<comment type="caution">
    <text evidence="2">The sequence shown here is derived from an EMBL/GenBank/DDBJ whole genome shotgun (WGS) entry which is preliminary data.</text>
</comment>
<feature type="transmembrane region" description="Helical" evidence="1">
    <location>
        <begin position="45"/>
        <end position="65"/>
    </location>
</feature>
<organism evidence="2 3">
    <name type="scientific">Xenorhabdus santafensis</name>
    <dbReference type="NCBI Taxonomy" id="2582833"/>
    <lineage>
        <taxon>Bacteria</taxon>
        <taxon>Pseudomonadati</taxon>
        <taxon>Pseudomonadota</taxon>
        <taxon>Gammaproteobacteria</taxon>
        <taxon>Enterobacterales</taxon>
        <taxon>Morganellaceae</taxon>
        <taxon>Xenorhabdus</taxon>
    </lineage>
</organism>
<evidence type="ECO:0000313" key="3">
    <source>
        <dbReference type="Proteomes" id="UP001271890"/>
    </source>
</evidence>
<evidence type="ECO:0000256" key="1">
    <source>
        <dbReference type="SAM" id="Phobius"/>
    </source>
</evidence>
<evidence type="ECO:0000313" key="2">
    <source>
        <dbReference type="EMBL" id="MDX7988839.1"/>
    </source>
</evidence>
<reference evidence="3" key="1">
    <citation type="journal article" date="2024" name="Toxins">
        <title>Genome Sequence Analysis of Native Xenorhabdus Strains Isolated from Entomopathogenic Nematodes in Argentina.</title>
        <authorList>
            <person name="Palma L."/>
            <person name="Frizzo L."/>
            <person name="Kaiser S."/>
            <person name="Berry C."/>
            <person name="Caballero P."/>
            <person name="Bode H.B."/>
            <person name="Del Valle E.E."/>
        </authorList>
    </citation>
    <scope>NUCLEOTIDE SEQUENCE [LARGE SCALE GENOMIC DNA]</scope>
    <source>
        <strain evidence="3">12</strain>
    </source>
</reference>
<keyword evidence="1" id="KW-0472">Membrane</keyword>
<protein>
    <submittedName>
        <fullName evidence="2">Uncharacterized protein</fullName>
    </submittedName>
</protein>